<evidence type="ECO:0000313" key="13">
    <source>
        <dbReference type="Proteomes" id="UP001595640"/>
    </source>
</evidence>
<keyword evidence="10" id="KW-0963">Cytoplasm</keyword>
<dbReference type="InterPro" id="IPR036230">
    <property type="entry name" value="LeuA_allosteric_dom_sf"/>
</dbReference>
<proteinExistence type="inferred from homology"/>
<evidence type="ECO:0000256" key="3">
    <source>
        <dbReference type="ARBA" id="ARBA00009767"/>
    </source>
</evidence>
<evidence type="ECO:0000256" key="7">
    <source>
        <dbReference type="ARBA" id="ARBA00022679"/>
    </source>
</evidence>
<feature type="region of interest" description="Regulatory domain" evidence="10">
    <location>
        <begin position="441"/>
        <end position="567"/>
    </location>
</feature>
<dbReference type="HAMAP" id="MF_00572">
    <property type="entry name" value="LeuA_type2"/>
    <property type="match status" value="1"/>
</dbReference>
<evidence type="ECO:0000256" key="10">
    <source>
        <dbReference type="HAMAP-Rule" id="MF_00572"/>
    </source>
</evidence>
<comment type="subcellular location">
    <subcellularLocation>
        <location evidence="10">Cytoplasm</location>
    </subcellularLocation>
</comment>
<dbReference type="SUPFAM" id="SSF89000">
    <property type="entry name" value="post-HMGL domain-like"/>
    <property type="match status" value="1"/>
</dbReference>
<organism evidence="12 13">
    <name type="scientific">Modicisalibacter luteus</name>
    <dbReference type="NCBI Taxonomy" id="453962"/>
    <lineage>
        <taxon>Bacteria</taxon>
        <taxon>Pseudomonadati</taxon>
        <taxon>Pseudomonadota</taxon>
        <taxon>Gammaproteobacteria</taxon>
        <taxon>Oceanospirillales</taxon>
        <taxon>Halomonadaceae</taxon>
        <taxon>Modicisalibacter</taxon>
    </lineage>
</organism>
<comment type="cofactor">
    <cofactor evidence="10">
        <name>Mg(2+)</name>
        <dbReference type="ChEBI" id="CHEBI:18420"/>
    </cofactor>
</comment>
<evidence type="ECO:0000256" key="2">
    <source>
        <dbReference type="ARBA" id="ARBA00004689"/>
    </source>
</evidence>
<comment type="subunit">
    <text evidence="10">Homodimer.</text>
</comment>
<dbReference type="PANTHER" id="PTHR46911:SF1">
    <property type="entry name" value="2-ISOPROPYLMALATE SYNTHASE"/>
    <property type="match status" value="1"/>
</dbReference>
<comment type="catalytic activity">
    <reaction evidence="1 10">
        <text>3-methyl-2-oxobutanoate + acetyl-CoA + H2O = (2S)-2-isopropylmalate + CoA + H(+)</text>
        <dbReference type="Rhea" id="RHEA:21524"/>
        <dbReference type="ChEBI" id="CHEBI:1178"/>
        <dbReference type="ChEBI" id="CHEBI:11851"/>
        <dbReference type="ChEBI" id="CHEBI:15377"/>
        <dbReference type="ChEBI" id="CHEBI:15378"/>
        <dbReference type="ChEBI" id="CHEBI:57287"/>
        <dbReference type="ChEBI" id="CHEBI:57288"/>
        <dbReference type="EC" id="2.3.3.13"/>
    </reaction>
</comment>
<comment type="pathway">
    <text evidence="2 10">Amino-acid biosynthesis; L-leucine biosynthesis; L-leucine from 3-methyl-2-oxobutanoate: step 1/4.</text>
</comment>
<dbReference type="SUPFAM" id="SSF51569">
    <property type="entry name" value="Aldolase"/>
    <property type="match status" value="1"/>
</dbReference>
<dbReference type="Gene3D" id="3.30.160.270">
    <property type="match status" value="1"/>
</dbReference>
<comment type="caution">
    <text evidence="12">The sequence shown here is derived from an EMBL/GenBank/DDBJ whole genome shotgun (WGS) entry which is preliminary data.</text>
</comment>
<dbReference type="Proteomes" id="UP001595640">
    <property type="component" value="Unassembled WGS sequence"/>
</dbReference>
<protein>
    <recommendedName>
        <fullName evidence="4 10">2-isopropylmalate synthase</fullName>
        <ecNumber evidence="4 10">2.3.3.13</ecNumber>
    </recommendedName>
    <alternativeName>
        <fullName evidence="10">Alpha-IPM synthase</fullName>
    </alternativeName>
    <alternativeName>
        <fullName evidence="10">Alpha-isopropylmalate synthase</fullName>
    </alternativeName>
</protein>
<evidence type="ECO:0000256" key="9">
    <source>
        <dbReference type="ARBA" id="ARBA00023304"/>
    </source>
</evidence>
<dbReference type="InterPro" id="IPR054692">
    <property type="entry name" value="LeuA-like_post-cat"/>
</dbReference>
<evidence type="ECO:0000256" key="4">
    <source>
        <dbReference type="ARBA" id="ARBA00012973"/>
    </source>
</evidence>
<evidence type="ECO:0000256" key="6">
    <source>
        <dbReference type="ARBA" id="ARBA00022605"/>
    </source>
</evidence>
<dbReference type="InterPro" id="IPR002034">
    <property type="entry name" value="AIPM/Hcit_synth_CS"/>
</dbReference>
<evidence type="ECO:0000256" key="1">
    <source>
        <dbReference type="ARBA" id="ARBA00000064"/>
    </source>
</evidence>
<evidence type="ECO:0000256" key="8">
    <source>
        <dbReference type="ARBA" id="ARBA00022723"/>
    </source>
</evidence>
<comment type="similarity">
    <text evidence="3 10">Belongs to the alpha-IPM synthase/homocitrate synthase family. LeuA type 2 subfamily.</text>
</comment>
<dbReference type="InterPro" id="IPR005668">
    <property type="entry name" value="IPM_Synthase"/>
</dbReference>
<evidence type="ECO:0000313" key="12">
    <source>
        <dbReference type="EMBL" id="MFC3291867.1"/>
    </source>
</evidence>
<dbReference type="GO" id="GO:0003852">
    <property type="term" value="F:2-isopropylmalate synthase activity"/>
    <property type="evidence" value="ECO:0007669"/>
    <property type="project" value="UniProtKB-EC"/>
</dbReference>
<gene>
    <name evidence="10" type="primary">leuA</name>
    <name evidence="12" type="ORF">ACFOEI_07275</name>
</gene>
<dbReference type="PROSITE" id="PS00815">
    <property type="entry name" value="AIPM_HOMOCIT_SYNTH_1"/>
    <property type="match status" value="1"/>
</dbReference>
<dbReference type="Gene3D" id="3.20.20.70">
    <property type="entry name" value="Aldolase class I"/>
    <property type="match status" value="1"/>
</dbReference>
<feature type="domain" description="Pyruvate carboxyltransferase" evidence="11">
    <location>
        <begin position="35"/>
        <end position="309"/>
    </location>
</feature>
<feature type="binding site" evidence="10">
    <location>
        <position position="44"/>
    </location>
    <ligand>
        <name>Mg(2+)</name>
        <dbReference type="ChEBI" id="CHEBI:18420"/>
    </ligand>
</feature>
<feature type="binding site" evidence="10">
    <location>
        <position position="248"/>
    </location>
    <ligand>
        <name>Mg(2+)</name>
        <dbReference type="ChEBI" id="CHEBI:18420"/>
    </ligand>
</feature>
<accession>A0ABV7LZ44</accession>
<sequence>MASLSRAFDHRKYVPAEPVPLTHRQWPSRTLSRAPIWASVDLRDGNQALLEPMTVEQKKRLWALLVKVGLKEIEVGFPAASQHDYDFVRWLIEDNQIPEDVHIQVLVQAREHLIERTFAALEGVERAIVHVYNSTSKVQRERVFEQDREGIITIAEQGARWVQEYAARYPDTQWTFQYSPESFTSTEVDFSVAICEAVMSIWQPTPEKPCILNLPATVEVGPVNHFADQIEYFITHLSNRDSAIISLHTHNDRGGAAAAAELGLLAGADRVEGTLLGNGERTGNMDIVTLAMNLYSQGIDPQLDLSNPDEIIQVCTECTGLPVHPRHPWIGELVYTAFSGSHQDAIRKCLHKQQADEAWQVAYLPIDPQDLGRDFQAVIRVNSQSGKGGMAFLLERDFGISLPRWMTLELAPHVQQASEQVTGELSSQTIRDILLDTFMCAAPVTLKGYRLDRDDAECLSVTLRHDQASMTLSGQGNGAISAFMDAWQRHTGQRVNVVDYGEHALGEGSDAVAIAFVQLNVDGTRISGMAEDGDTVSASLKAVLSALNRAGAAQALNEIATGEAVQA</sequence>
<dbReference type="RefSeq" id="WP_019017316.1">
    <property type="nucleotide sequence ID" value="NZ_BMXD01000003.1"/>
</dbReference>
<dbReference type="NCBIfam" id="NF002991">
    <property type="entry name" value="PRK03739.1"/>
    <property type="match status" value="1"/>
</dbReference>
<dbReference type="InterPro" id="IPR039371">
    <property type="entry name" value="LeuA_N_DRE-TIM"/>
</dbReference>
<dbReference type="InterPro" id="IPR000891">
    <property type="entry name" value="PYR_CT"/>
</dbReference>
<name>A0ABV7LZ44_9GAMM</name>
<dbReference type="InterPro" id="IPR013709">
    <property type="entry name" value="2-isopropylmalate_synth_dimer"/>
</dbReference>
<comment type="function">
    <text evidence="10">Catalyzes the condensation of the acetyl group of acetyl-CoA with 3-methyl-2-oxobutanoate (2-ketoisovalerate) to form 3-carboxy-3-hydroxy-4-methylpentanoate (2-isopropylmalate).</text>
</comment>
<dbReference type="PANTHER" id="PTHR46911">
    <property type="match status" value="1"/>
</dbReference>
<keyword evidence="6 10" id="KW-0028">Amino-acid biosynthesis</keyword>
<dbReference type="PROSITE" id="PS00816">
    <property type="entry name" value="AIPM_HOMOCIT_SYNTH_2"/>
    <property type="match status" value="1"/>
</dbReference>
<evidence type="ECO:0000259" key="11">
    <source>
        <dbReference type="PROSITE" id="PS50991"/>
    </source>
</evidence>
<feature type="binding site" evidence="10">
    <location>
        <position position="284"/>
    </location>
    <ligand>
        <name>Mg(2+)</name>
        <dbReference type="ChEBI" id="CHEBI:18420"/>
    </ligand>
</feature>
<dbReference type="PROSITE" id="PS50991">
    <property type="entry name" value="PYR_CT"/>
    <property type="match status" value="1"/>
</dbReference>
<dbReference type="EMBL" id="JBHRUH010000012">
    <property type="protein sequence ID" value="MFC3291867.1"/>
    <property type="molecule type" value="Genomic_DNA"/>
</dbReference>
<keyword evidence="5 10" id="KW-0432">Leucine biosynthesis</keyword>
<dbReference type="InterPro" id="IPR013785">
    <property type="entry name" value="Aldolase_TIM"/>
</dbReference>
<keyword evidence="7 10" id="KW-0808">Transferase</keyword>
<keyword evidence="12" id="KW-0012">Acyltransferase</keyword>
<dbReference type="SMART" id="SM00917">
    <property type="entry name" value="LeuA_dimer"/>
    <property type="match status" value="1"/>
</dbReference>
<keyword evidence="8 10" id="KW-0479">Metal-binding</keyword>
<dbReference type="SUPFAM" id="SSF110921">
    <property type="entry name" value="2-isopropylmalate synthase LeuA, allosteric (dimerisation) domain"/>
    <property type="match status" value="1"/>
</dbReference>
<dbReference type="CDD" id="cd07942">
    <property type="entry name" value="DRE_TIM_LeuA"/>
    <property type="match status" value="1"/>
</dbReference>
<evidence type="ECO:0000256" key="5">
    <source>
        <dbReference type="ARBA" id="ARBA00022430"/>
    </source>
</evidence>
<keyword evidence="9 10" id="KW-0100">Branched-chain amino acid biosynthesis</keyword>
<dbReference type="EC" id="2.3.3.13" evidence="4 10"/>
<reference evidence="13" key="1">
    <citation type="journal article" date="2019" name="Int. J. Syst. Evol. Microbiol.">
        <title>The Global Catalogue of Microorganisms (GCM) 10K type strain sequencing project: providing services to taxonomists for standard genome sequencing and annotation.</title>
        <authorList>
            <consortium name="The Broad Institute Genomics Platform"/>
            <consortium name="The Broad Institute Genome Sequencing Center for Infectious Disease"/>
            <person name="Wu L."/>
            <person name="Ma J."/>
        </authorList>
    </citation>
    <scope>NUCLEOTIDE SEQUENCE [LARGE SCALE GENOMIC DNA]</scope>
    <source>
        <strain evidence="13">KCTC 12847</strain>
    </source>
</reference>
<dbReference type="Pfam" id="PF22615">
    <property type="entry name" value="IPMS_D2"/>
    <property type="match status" value="1"/>
</dbReference>
<dbReference type="Pfam" id="PF08502">
    <property type="entry name" value="LeuA_dimer"/>
    <property type="match status" value="1"/>
</dbReference>
<keyword evidence="13" id="KW-1185">Reference proteome</keyword>
<feature type="binding site" evidence="10">
    <location>
        <position position="250"/>
    </location>
    <ligand>
        <name>Mg(2+)</name>
        <dbReference type="ChEBI" id="CHEBI:18420"/>
    </ligand>
</feature>
<dbReference type="Pfam" id="PF00682">
    <property type="entry name" value="HMGL-like"/>
    <property type="match status" value="1"/>
</dbReference>
<keyword evidence="10" id="KW-0460">Magnesium</keyword>